<evidence type="ECO:0000313" key="3">
    <source>
        <dbReference type="EMBL" id="MFD2587305.1"/>
    </source>
</evidence>
<dbReference type="Proteomes" id="UP001597526">
    <property type="component" value="Unassembled WGS sequence"/>
</dbReference>
<keyword evidence="4" id="KW-1185">Reference proteome</keyword>
<comment type="similarity">
    <text evidence="1">Belongs to the UPF0213 family.</text>
</comment>
<dbReference type="SUPFAM" id="SSF82771">
    <property type="entry name" value="GIY-YIG endonuclease"/>
    <property type="match status" value="1"/>
</dbReference>
<accession>A0ABW5MVU6</accession>
<gene>
    <name evidence="3" type="ORF">ACFSQJ_10210</name>
</gene>
<dbReference type="PROSITE" id="PS50164">
    <property type="entry name" value="GIY_YIG"/>
    <property type="match status" value="1"/>
</dbReference>
<reference evidence="4" key="1">
    <citation type="journal article" date="2019" name="Int. J. Syst. Evol. Microbiol.">
        <title>The Global Catalogue of Microorganisms (GCM) 10K type strain sequencing project: providing services to taxonomists for standard genome sequencing and annotation.</title>
        <authorList>
            <consortium name="The Broad Institute Genomics Platform"/>
            <consortium name="The Broad Institute Genome Sequencing Center for Infectious Disease"/>
            <person name="Wu L."/>
            <person name="Ma J."/>
        </authorList>
    </citation>
    <scope>NUCLEOTIDE SEQUENCE [LARGE SCALE GENOMIC DNA]</scope>
    <source>
        <strain evidence="4">KCTC 52368</strain>
    </source>
</reference>
<dbReference type="EMBL" id="JBHULB010000012">
    <property type="protein sequence ID" value="MFD2587305.1"/>
    <property type="molecule type" value="Genomic_DNA"/>
</dbReference>
<dbReference type="InterPro" id="IPR000305">
    <property type="entry name" value="GIY-YIG_endonuc"/>
</dbReference>
<dbReference type="InterPro" id="IPR050190">
    <property type="entry name" value="UPF0213_domain"/>
</dbReference>
<dbReference type="RefSeq" id="WP_377766862.1">
    <property type="nucleotide sequence ID" value="NZ_JBHULB010000012.1"/>
</dbReference>
<dbReference type="PANTHER" id="PTHR34477">
    <property type="entry name" value="UPF0213 PROTEIN YHBQ"/>
    <property type="match status" value="1"/>
</dbReference>
<proteinExistence type="inferred from homology"/>
<protein>
    <submittedName>
        <fullName evidence="3">GIY-YIG nuclease family protein</fullName>
    </submittedName>
</protein>
<dbReference type="Gene3D" id="3.40.1440.10">
    <property type="entry name" value="GIY-YIG endonuclease"/>
    <property type="match status" value="1"/>
</dbReference>
<dbReference type="PANTHER" id="PTHR34477:SF1">
    <property type="entry name" value="UPF0213 PROTEIN YHBQ"/>
    <property type="match status" value="1"/>
</dbReference>
<sequence length="76" mass="9049">MKFYYVYMVECSDESIYIGLTNNIERRLKEHNSGLNDNSFTSKRRLVKLIWHQEFMQFAQAEVFENKIKNGAGPRN</sequence>
<comment type="caution">
    <text evidence="3">The sequence shown here is derived from an EMBL/GenBank/DDBJ whole genome shotgun (WGS) entry which is preliminary data.</text>
</comment>
<evidence type="ECO:0000313" key="4">
    <source>
        <dbReference type="Proteomes" id="UP001597526"/>
    </source>
</evidence>
<evidence type="ECO:0000256" key="1">
    <source>
        <dbReference type="ARBA" id="ARBA00007435"/>
    </source>
</evidence>
<name>A0ABW5MVU6_9FLAO</name>
<evidence type="ECO:0000259" key="2">
    <source>
        <dbReference type="PROSITE" id="PS50164"/>
    </source>
</evidence>
<organism evidence="3 4">
    <name type="scientific">Croceitalea marina</name>
    <dbReference type="NCBI Taxonomy" id="1775166"/>
    <lineage>
        <taxon>Bacteria</taxon>
        <taxon>Pseudomonadati</taxon>
        <taxon>Bacteroidota</taxon>
        <taxon>Flavobacteriia</taxon>
        <taxon>Flavobacteriales</taxon>
        <taxon>Flavobacteriaceae</taxon>
        <taxon>Croceitalea</taxon>
    </lineage>
</organism>
<feature type="domain" description="GIY-YIG" evidence="2">
    <location>
        <begin position="2"/>
        <end position="76"/>
    </location>
</feature>
<dbReference type="CDD" id="cd10456">
    <property type="entry name" value="GIY-YIG_UPF0213"/>
    <property type="match status" value="1"/>
</dbReference>
<dbReference type="Pfam" id="PF01541">
    <property type="entry name" value="GIY-YIG"/>
    <property type="match status" value="1"/>
</dbReference>
<dbReference type="InterPro" id="IPR035901">
    <property type="entry name" value="GIY-YIG_endonuc_sf"/>
</dbReference>